<feature type="domain" description="SsuA/THI5-like" evidence="13">
    <location>
        <begin position="66"/>
        <end position="270"/>
    </location>
</feature>
<proteinExistence type="inferred from homology"/>
<evidence type="ECO:0000256" key="7">
    <source>
        <dbReference type="ARBA" id="ARBA00022898"/>
    </source>
</evidence>
<evidence type="ECO:0000256" key="2">
    <source>
        <dbReference type="ARBA" id="ARBA00004948"/>
    </source>
</evidence>
<accession>A0ABS7UGV0</accession>
<evidence type="ECO:0000256" key="8">
    <source>
        <dbReference type="ARBA" id="ARBA00022977"/>
    </source>
</evidence>
<comment type="caution">
    <text evidence="14">The sequence shown here is derived from an EMBL/GenBank/DDBJ whole genome shotgun (WGS) entry which is preliminary data.</text>
</comment>
<evidence type="ECO:0000256" key="3">
    <source>
        <dbReference type="ARBA" id="ARBA00009406"/>
    </source>
</evidence>
<keyword evidence="9" id="KW-0408">Iron</keyword>
<evidence type="ECO:0000256" key="5">
    <source>
        <dbReference type="ARBA" id="ARBA00022679"/>
    </source>
</evidence>
<dbReference type="InterPro" id="IPR027939">
    <property type="entry name" value="NMT1/THI5"/>
</dbReference>
<name>A0ABS7UGV0_9ACTN</name>
<keyword evidence="15" id="KW-1185">Reference proteome</keyword>
<comment type="pathway">
    <text evidence="2">Cofactor biosynthesis; thiamine diphosphate biosynthesis.</text>
</comment>
<dbReference type="Proteomes" id="UP000780875">
    <property type="component" value="Unassembled WGS sequence"/>
</dbReference>
<dbReference type="Gene3D" id="3.40.190.10">
    <property type="entry name" value="Periplasmic binding protein-like II"/>
    <property type="match status" value="2"/>
</dbReference>
<evidence type="ECO:0000256" key="12">
    <source>
        <dbReference type="SAM" id="SignalP"/>
    </source>
</evidence>
<evidence type="ECO:0000259" key="13">
    <source>
        <dbReference type="Pfam" id="PF09084"/>
    </source>
</evidence>
<keyword evidence="5" id="KW-0808">Transferase</keyword>
<evidence type="ECO:0000256" key="4">
    <source>
        <dbReference type="ARBA" id="ARBA00011738"/>
    </source>
</evidence>
<evidence type="ECO:0000256" key="9">
    <source>
        <dbReference type="ARBA" id="ARBA00023004"/>
    </source>
</evidence>
<keyword evidence="12" id="KW-0732">Signal</keyword>
<comment type="function">
    <text evidence="1">Responsible for the formation of the pyrimidine heterocycle in the thiamine biosynthesis pathway. Catalyzes the formation of hydroxymethylpyrimidine phosphate (HMP-P) from histidine and pyridoxal phosphate (PLP). The protein uses PLP and the active site histidine to form HMP-P, generating an inactive enzyme. The enzyme can only undergo a single turnover, which suggests it is a suicide enzyme.</text>
</comment>
<dbReference type="PANTHER" id="PTHR31528:SF1">
    <property type="entry name" value="4-AMINO-5-HYDROXYMETHYL-2-METHYLPYRIMIDINE PHOSPHATE SYNTHASE THI11-RELATED"/>
    <property type="match status" value="1"/>
</dbReference>
<evidence type="ECO:0000256" key="6">
    <source>
        <dbReference type="ARBA" id="ARBA00022723"/>
    </source>
</evidence>
<keyword evidence="7" id="KW-0663">Pyridoxal phosphate</keyword>
<protein>
    <recommendedName>
        <fullName evidence="10">Thiamine pyrimidine synthase</fullName>
    </recommendedName>
</protein>
<dbReference type="PANTHER" id="PTHR31528">
    <property type="entry name" value="4-AMINO-5-HYDROXYMETHYL-2-METHYLPYRIMIDINE PHOSPHATE SYNTHASE THI11-RELATED"/>
    <property type="match status" value="1"/>
</dbReference>
<feature type="signal peptide" evidence="12">
    <location>
        <begin position="1"/>
        <end position="28"/>
    </location>
</feature>
<sequence length="367" mass="38566">MTLSFRRTATMRVGAILTIAALALTACGSDSDGSEGSDSPSTSSSGGAAAGGDYGDIKVQLSWIKNSEFAGEFIADSKGYYEDAGFSSVNLLAGPVAQEEIVATGKAEFGLSNAVSTAAAVANSGFPLKIVGATYQKNPFSILSLADGGNIATPQDLCGKKIGVQDPNLSLFNAFLKVNDIDPDCLTIVPNSFDISPLEDGQIDGLVAYLTNESLLVKGDGYDTVDLPFADNNLPFVAETVITTDDMIADHPDEVKAFLKAEIQGWTDACNGDAGYKEGSELAVNTYGKDIDPPLELDKEIEQSKQQCEALVKSDETDANGLFTMSDQMIADNIASIKAAGIDISAEDLFDSSLVNEVYEENPDLKG</sequence>
<reference evidence="14 15" key="1">
    <citation type="submission" date="2021-09" db="EMBL/GenBank/DDBJ databases">
        <title>Whole genome sequence of Nocardioides sp. GBK3QG-3.</title>
        <authorList>
            <person name="Tuo L."/>
        </authorList>
    </citation>
    <scope>NUCLEOTIDE SEQUENCE [LARGE SCALE GENOMIC DNA]</scope>
    <source>
        <strain evidence="14 15">GBK3QG-3</strain>
    </source>
</reference>
<feature type="chain" id="PRO_5045797132" description="Thiamine pyrimidine synthase" evidence="12">
    <location>
        <begin position="29"/>
        <end position="367"/>
    </location>
</feature>
<evidence type="ECO:0000256" key="11">
    <source>
        <dbReference type="ARBA" id="ARBA00048179"/>
    </source>
</evidence>
<organism evidence="14 15">
    <name type="scientific">Nocardioides mangrovi</name>
    <dbReference type="NCBI Taxonomy" id="2874580"/>
    <lineage>
        <taxon>Bacteria</taxon>
        <taxon>Bacillati</taxon>
        <taxon>Actinomycetota</taxon>
        <taxon>Actinomycetes</taxon>
        <taxon>Propionibacteriales</taxon>
        <taxon>Nocardioidaceae</taxon>
        <taxon>Nocardioides</taxon>
    </lineage>
</organism>
<dbReference type="PROSITE" id="PS51257">
    <property type="entry name" value="PROKAR_LIPOPROTEIN"/>
    <property type="match status" value="1"/>
</dbReference>
<dbReference type="EMBL" id="JAIQZJ010000012">
    <property type="protein sequence ID" value="MBZ5740054.1"/>
    <property type="molecule type" value="Genomic_DNA"/>
</dbReference>
<gene>
    <name evidence="14" type="ORF">K8U61_17900</name>
</gene>
<evidence type="ECO:0000313" key="14">
    <source>
        <dbReference type="EMBL" id="MBZ5740054.1"/>
    </source>
</evidence>
<dbReference type="RefSeq" id="WP_224124418.1">
    <property type="nucleotide sequence ID" value="NZ_JAIQZJ010000012.1"/>
</dbReference>
<evidence type="ECO:0000256" key="10">
    <source>
        <dbReference type="ARBA" id="ARBA00033171"/>
    </source>
</evidence>
<comment type="subunit">
    <text evidence="4">Homodimer.</text>
</comment>
<dbReference type="SUPFAM" id="SSF53850">
    <property type="entry name" value="Periplasmic binding protein-like II"/>
    <property type="match status" value="1"/>
</dbReference>
<dbReference type="Pfam" id="PF09084">
    <property type="entry name" value="NMT1"/>
    <property type="match status" value="1"/>
</dbReference>
<evidence type="ECO:0000256" key="1">
    <source>
        <dbReference type="ARBA" id="ARBA00003469"/>
    </source>
</evidence>
<dbReference type="InterPro" id="IPR015168">
    <property type="entry name" value="SsuA/THI5"/>
</dbReference>
<keyword evidence="8" id="KW-0784">Thiamine biosynthesis</keyword>
<comment type="similarity">
    <text evidence="3">Belongs to the NMT1/THI5 family.</text>
</comment>
<keyword evidence="6" id="KW-0479">Metal-binding</keyword>
<evidence type="ECO:0000313" key="15">
    <source>
        <dbReference type="Proteomes" id="UP000780875"/>
    </source>
</evidence>
<comment type="catalytic activity">
    <reaction evidence="11">
        <text>N(6)-(pyridoxal phosphate)-L-lysyl-[4-amino-5-hydroxymethyl-2-methylpyrimidine phosphate synthase] + L-histidyl-[4-amino-5-hydroxymethyl-2-methylpyrimidine phosphate synthase] + 2 Fe(3+) + 4 H2O = L-lysyl-[4-amino-5-hydroxymethyl-2-methylpyrimidine phosphate synthase] + (2S)-2-amino-5-hydroxy-4-oxopentanoyl-[4-amino-5-hydroxymethyl-2-methylpyrimidine phosphate synthase] + 4-amino-2-methyl-5-(phosphooxymethyl)pyrimidine + 3-oxopropanoate + 2 Fe(2+) + 2 H(+)</text>
        <dbReference type="Rhea" id="RHEA:65756"/>
        <dbReference type="Rhea" id="RHEA-COMP:16892"/>
        <dbReference type="Rhea" id="RHEA-COMP:16893"/>
        <dbReference type="Rhea" id="RHEA-COMP:16894"/>
        <dbReference type="Rhea" id="RHEA-COMP:16895"/>
        <dbReference type="ChEBI" id="CHEBI:15377"/>
        <dbReference type="ChEBI" id="CHEBI:15378"/>
        <dbReference type="ChEBI" id="CHEBI:29033"/>
        <dbReference type="ChEBI" id="CHEBI:29034"/>
        <dbReference type="ChEBI" id="CHEBI:29969"/>
        <dbReference type="ChEBI" id="CHEBI:29979"/>
        <dbReference type="ChEBI" id="CHEBI:33190"/>
        <dbReference type="ChEBI" id="CHEBI:58354"/>
        <dbReference type="ChEBI" id="CHEBI:143915"/>
        <dbReference type="ChEBI" id="CHEBI:157692"/>
    </reaction>
    <physiologicalReaction direction="left-to-right" evidence="11">
        <dbReference type="Rhea" id="RHEA:65757"/>
    </physiologicalReaction>
</comment>